<evidence type="ECO:0000256" key="2">
    <source>
        <dbReference type="ARBA" id="ARBA00022801"/>
    </source>
</evidence>
<protein>
    <submittedName>
        <fullName evidence="4">Dienelactone hydrolase family protein</fullName>
    </submittedName>
</protein>
<evidence type="ECO:0000259" key="3">
    <source>
        <dbReference type="Pfam" id="PF02230"/>
    </source>
</evidence>
<feature type="domain" description="Phospholipase/carboxylesterase/thioesterase" evidence="3">
    <location>
        <begin position="13"/>
        <end position="200"/>
    </location>
</feature>
<reference evidence="5" key="1">
    <citation type="submission" date="2023-07" db="EMBL/GenBank/DDBJ databases">
        <title>Dyadobacter sp. nov 'subterranea' isolated from contaminted grondwater.</title>
        <authorList>
            <person name="Szabo I."/>
            <person name="Al-Omari J."/>
            <person name="Szerdahelyi S.G."/>
            <person name="Rado J."/>
        </authorList>
    </citation>
    <scope>NUCLEOTIDE SEQUENCE [LARGE SCALE GENOMIC DNA]</scope>
    <source>
        <strain evidence="5">UP-52</strain>
    </source>
</reference>
<dbReference type="PANTHER" id="PTHR10655">
    <property type="entry name" value="LYSOPHOSPHOLIPASE-RELATED"/>
    <property type="match status" value="1"/>
</dbReference>
<dbReference type="GO" id="GO:0016787">
    <property type="term" value="F:hydrolase activity"/>
    <property type="evidence" value="ECO:0007669"/>
    <property type="project" value="UniProtKB-KW"/>
</dbReference>
<name>A0ABR9WEV8_9BACT</name>
<proteinExistence type="inferred from homology"/>
<sequence length="206" mass="22214">MHTKKVITAGKAIDETDKVLIMIHGRGGSAQDILSLAAHLNTNDYALLAPQATNNTWYPTSFLAAPSVNEPWLSSAIEVIDEVVADVVAKGILKENIFFLGFSQGACLTLEYVTRNATKYGGVAAFTGGLIGDRIYSENYSGDFAGTPIFIGTSNPDPHVPVSRVQETTAVLESMHAEVFEKIYPGMGHTISHDEIEKANALIFNK</sequence>
<evidence type="ECO:0000313" key="4">
    <source>
        <dbReference type="EMBL" id="MBE9464037.1"/>
    </source>
</evidence>
<comment type="caution">
    <text evidence="4">The sequence shown here is derived from an EMBL/GenBank/DDBJ whole genome shotgun (WGS) entry which is preliminary data.</text>
</comment>
<keyword evidence="2 4" id="KW-0378">Hydrolase</keyword>
<dbReference type="InterPro" id="IPR050565">
    <property type="entry name" value="LYPA1-2/EST-like"/>
</dbReference>
<keyword evidence="5" id="KW-1185">Reference proteome</keyword>
<evidence type="ECO:0000313" key="5">
    <source>
        <dbReference type="Proteomes" id="UP000634134"/>
    </source>
</evidence>
<dbReference type="Gene3D" id="3.40.50.1820">
    <property type="entry name" value="alpha/beta hydrolase"/>
    <property type="match status" value="1"/>
</dbReference>
<dbReference type="InterPro" id="IPR029058">
    <property type="entry name" value="AB_hydrolase_fold"/>
</dbReference>
<dbReference type="Proteomes" id="UP000634134">
    <property type="component" value="Unassembled WGS sequence"/>
</dbReference>
<evidence type="ECO:0000256" key="1">
    <source>
        <dbReference type="ARBA" id="ARBA00006499"/>
    </source>
</evidence>
<dbReference type="Pfam" id="PF02230">
    <property type="entry name" value="Abhydrolase_2"/>
    <property type="match status" value="1"/>
</dbReference>
<comment type="similarity">
    <text evidence="1">Belongs to the AB hydrolase superfamily. AB hydrolase 2 family.</text>
</comment>
<dbReference type="RefSeq" id="WP_194122120.1">
    <property type="nucleotide sequence ID" value="NZ_JACYGY010000001.1"/>
</dbReference>
<dbReference type="EMBL" id="JACYGY010000001">
    <property type="protein sequence ID" value="MBE9464037.1"/>
    <property type="molecule type" value="Genomic_DNA"/>
</dbReference>
<dbReference type="InterPro" id="IPR003140">
    <property type="entry name" value="PLipase/COase/thioEstase"/>
</dbReference>
<dbReference type="SUPFAM" id="SSF53474">
    <property type="entry name" value="alpha/beta-Hydrolases"/>
    <property type="match status" value="1"/>
</dbReference>
<organism evidence="4 5">
    <name type="scientific">Dyadobacter subterraneus</name>
    <dbReference type="NCBI Taxonomy" id="2773304"/>
    <lineage>
        <taxon>Bacteria</taxon>
        <taxon>Pseudomonadati</taxon>
        <taxon>Bacteroidota</taxon>
        <taxon>Cytophagia</taxon>
        <taxon>Cytophagales</taxon>
        <taxon>Spirosomataceae</taxon>
        <taxon>Dyadobacter</taxon>
    </lineage>
</organism>
<accession>A0ABR9WEV8</accession>
<gene>
    <name evidence="4" type="ORF">IEE83_19305</name>
</gene>
<dbReference type="PANTHER" id="PTHR10655:SF17">
    <property type="entry name" value="LYSOPHOSPHOLIPASE-LIKE PROTEIN 1"/>
    <property type="match status" value="1"/>
</dbReference>